<gene>
    <name evidence="1" type="ORF">DFP72DRAFT_504340</name>
</gene>
<reference evidence="1 2" key="1">
    <citation type="submission" date="2020-07" db="EMBL/GenBank/DDBJ databases">
        <title>Comparative genomics of pyrophilous fungi reveals a link between fire events and developmental genes.</title>
        <authorList>
            <consortium name="DOE Joint Genome Institute"/>
            <person name="Steindorff A.S."/>
            <person name="Carver A."/>
            <person name="Calhoun S."/>
            <person name="Stillman K."/>
            <person name="Liu H."/>
            <person name="Lipzen A."/>
            <person name="Pangilinan J."/>
            <person name="Labutti K."/>
            <person name="Bruns T.D."/>
            <person name="Grigoriev I.V."/>
        </authorList>
    </citation>
    <scope>NUCLEOTIDE SEQUENCE [LARGE SCALE GENOMIC DNA]</scope>
    <source>
        <strain evidence="1 2">CBS 144469</strain>
    </source>
</reference>
<comment type="caution">
    <text evidence="1">The sequence shown here is derived from an EMBL/GenBank/DDBJ whole genome shotgun (WGS) entry which is preliminary data.</text>
</comment>
<accession>A0A8H6M433</accession>
<dbReference type="EMBL" id="JACGCI010000054">
    <property type="protein sequence ID" value="KAF6750767.1"/>
    <property type="molecule type" value="Genomic_DNA"/>
</dbReference>
<dbReference type="Proteomes" id="UP000521943">
    <property type="component" value="Unassembled WGS sequence"/>
</dbReference>
<proteinExistence type="predicted"/>
<keyword evidence="2" id="KW-1185">Reference proteome</keyword>
<organism evidence="1 2">
    <name type="scientific">Ephemerocybe angulata</name>
    <dbReference type="NCBI Taxonomy" id="980116"/>
    <lineage>
        <taxon>Eukaryota</taxon>
        <taxon>Fungi</taxon>
        <taxon>Dikarya</taxon>
        <taxon>Basidiomycota</taxon>
        <taxon>Agaricomycotina</taxon>
        <taxon>Agaricomycetes</taxon>
        <taxon>Agaricomycetidae</taxon>
        <taxon>Agaricales</taxon>
        <taxon>Agaricineae</taxon>
        <taxon>Psathyrellaceae</taxon>
        <taxon>Ephemerocybe</taxon>
    </lineage>
</organism>
<protein>
    <submittedName>
        <fullName evidence="1">Uncharacterized protein</fullName>
    </submittedName>
</protein>
<evidence type="ECO:0000313" key="2">
    <source>
        <dbReference type="Proteomes" id="UP000521943"/>
    </source>
</evidence>
<sequence>MNKPFGTRFVDVHDEVLQMSWNGNLGPGTVVPASIDSSRWVVGRVFLGRHPFYGHGESILLAKGQDLLENGVVLPPGFTHAFHAERFNHRSGVRPHTDDLSSCLIGGEHSQTQLNCHELRPWDVAALGPPSPNQLPCRPLVSIGVPDAFDRGIDENLNGRAFWRQQECRNLCIPKRRHGSCCGKSDIVHGSSVLFRSVESLEDEETEFNQELVPSCLALGWVSYQSLASCHQIVCQFVHA</sequence>
<dbReference type="AlphaFoldDB" id="A0A8H6M433"/>
<evidence type="ECO:0000313" key="1">
    <source>
        <dbReference type="EMBL" id="KAF6750767.1"/>
    </source>
</evidence>
<name>A0A8H6M433_9AGAR</name>